<evidence type="ECO:0000313" key="2">
    <source>
        <dbReference type="Proteomes" id="UP000273159"/>
    </source>
</evidence>
<dbReference type="EMBL" id="RBNH01000006">
    <property type="protein sequence ID" value="RKO24495.1"/>
    <property type="molecule type" value="Genomic_DNA"/>
</dbReference>
<dbReference type="AlphaFoldDB" id="A0A3B0FXD6"/>
<dbReference type="Proteomes" id="UP000273159">
    <property type="component" value="Unassembled WGS sequence"/>
</dbReference>
<protein>
    <submittedName>
        <fullName evidence="1">Uncharacterized protein</fullName>
    </submittedName>
</protein>
<comment type="caution">
    <text evidence="1">The sequence shown here is derived from an EMBL/GenBank/DDBJ whole genome shotgun (WGS) entry which is preliminary data.</text>
</comment>
<evidence type="ECO:0000313" key="1">
    <source>
        <dbReference type="EMBL" id="RKO24495.1"/>
    </source>
</evidence>
<reference evidence="2" key="2">
    <citation type="submission" date="2018-10" db="EMBL/GenBank/DDBJ databases">
        <authorList>
            <person name="Wang Y."/>
            <person name="Wang J."/>
            <person name="Yang X."/>
            <person name="Wang Z."/>
            <person name="Huang Y."/>
        </authorList>
    </citation>
    <scope>NUCLEOTIDE SEQUENCE [LARGE SCALE GENOMIC DNA]</scope>
    <source>
        <strain evidence="2">J015</strain>
    </source>
</reference>
<accession>A0A3B0FXD6</accession>
<sequence>MQDSSSSSHGTTEVFEDRIQRVYRDTTRDFDFYGGHVWKVEYTEAYSHADRWFTSLQDATDYAREQDSFRVALAPEQLPPSGFTADPSCGLCYPDTHPSGQFCDQPTTYSGPSRYSPDNAWGVTTSWSAADGLEFFIDQRPSARLDAAAAVKLHQLLGEVLQEVKA</sequence>
<dbReference type="RefSeq" id="WP_120692219.1">
    <property type="nucleotide sequence ID" value="NZ_RBNH01000006.1"/>
</dbReference>
<proteinExistence type="predicted"/>
<gene>
    <name evidence="1" type="ORF">D7Z96_08680</name>
</gene>
<name>A0A3B0FXD6_PSEPS</name>
<reference evidence="1 2" key="1">
    <citation type="submission" date="2018-10" db="EMBL/GenBank/DDBJ databases">
        <title>Genome-guide identification and characterization of bacteria that degrade polycyclic aromatic hydrocarbons and resist hexavalent chromium simultaneously.</title>
        <authorList>
            <person name="Feng H."/>
        </authorList>
    </citation>
    <scope>NUCLEOTIDE SEQUENCE [LARGE SCALE GENOMIC DNA]</scope>
    <source>
        <strain evidence="1 2">J015</strain>
    </source>
</reference>
<organism evidence="1 2">
    <name type="scientific">Pseudarthrobacter phenanthrenivorans</name>
    <name type="common">Arthrobacter phenanthrenivorans</name>
    <dbReference type="NCBI Taxonomy" id="361575"/>
    <lineage>
        <taxon>Bacteria</taxon>
        <taxon>Bacillati</taxon>
        <taxon>Actinomycetota</taxon>
        <taxon>Actinomycetes</taxon>
        <taxon>Micrococcales</taxon>
        <taxon>Micrococcaceae</taxon>
        <taxon>Pseudarthrobacter</taxon>
    </lineage>
</organism>